<dbReference type="AlphaFoldDB" id="X0RWC3"/>
<proteinExistence type="predicted"/>
<dbReference type="SUPFAM" id="SSF49478">
    <property type="entry name" value="Cna protein B-type domain"/>
    <property type="match status" value="1"/>
</dbReference>
<dbReference type="EMBL" id="BARS01008796">
    <property type="protein sequence ID" value="GAF67326.1"/>
    <property type="molecule type" value="Genomic_DNA"/>
</dbReference>
<comment type="caution">
    <text evidence="2">The sequence shown here is derived from an EMBL/GenBank/DDBJ whole genome shotgun (WGS) entry which is preliminary data.</text>
</comment>
<dbReference type="Pfam" id="PF18998">
    <property type="entry name" value="Flg_new_2"/>
    <property type="match status" value="1"/>
</dbReference>
<organism evidence="2">
    <name type="scientific">marine sediment metagenome</name>
    <dbReference type="NCBI Taxonomy" id="412755"/>
    <lineage>
        <taxon>unclassified sequences</taxon>
        <taxon>metagenomes</taxon>
        <taxon>ecological metagenomes</taxon>
    </lineage>
</organism>
<feature type="domain" description="Bacterial repeat" evidence="1">
    <location>
        <begin position="215"/>
        <end position="281"/>
    </location>
</feature>
<evidence type="ECO:0000313" key="2">
    <source>
        <dbReference type="EMBL" id="GAF67326.1"/>
    </source>
</evidence>
<gene>
    <name evidence="2" type="ORF">S01H1_16691</name>
</gene>
<name>X0RWC3_9ZZZZ</name>
<reference evidence="2" key="1">
    <citation type="journal article" date="2014" name="Front. Microbiol.">
        <title>High frequency of phylogenetically diverse reductive dehalogenase-homologous genes in deep subseafloor sedimentary metagenomes.</title>
        <authorList>
            <person name="Kawai M."/>
            <person name="Futagami T."/>
            <person name="Toyoda A."/>
            <person name="Takaki Y."/>
            <person name="Nishi S."/>
            <person name="Hori S."/>
            <person name="Arai W."/>
            <person name="Tsubouchi T."/>
            <person name="Morono Y."/>
            <person name="Uchiyama I."/>
            <person name="Ito T."/>
            <person name="Fujiyama A."/>
            <person name="Inagaki F."/>
            <person name="Takami H."/>
        </authorList>
    </citation>
    <scope>NUCLEOTIDE SEQUENCE</scope>
    <source>
        <strain evidence="2">Expedition CK06-06</strain>
    </source>
</reference>
<dbReference type="InterPro" id="IPR044060">
    <property type="entry name" value="Bacterial_rp_domain"/>
</dbReference>
<protein>
    <recommendedName>
        <fullName evidence="1">Bacterial repeat domain-containing protein</fullName>
    </recommendedName>
</protein>
<sequence>AIIVSKAGFRDNSQLVGVGGSFQQIPIALVPSSGDPPPDPPVVTDLRVAVKNEAGAALPGAHVIVGTLGGTTGSYGTIIFKDIAFAVYNWVVSLQGYHDSTGTVDTTKITDFNVVMVELSQPPPPPIIEHTITVVVKDPKGTAVASVRVRAARLEGGFDLISLTNAGGSVVFKNAPTGDYQIRVLSRSGIIFDEALLFVGQNLTVNLSVVIQWLLKVSSSFGGFIDPSRDTYFADGEVVQVKGTPLPLFKFVEWELDGEVVTDNPVNVEMTADHTIHATFELLEGEDFTKWLLYGAIGFGALFVLTRGETKVVVVKG</sequence>
<accession>X0RWC3</accession>
<feature type="non-terminal residue" evidence="2">
    <location>
        <position position="1"/>
    </location>
</feature>
<evidence type="ECO:0000259" key="1">
    <source>
        <dbReference type="Pfam" id="PF18998"/>
    </source>
</evidence>